<dbReference type="RefSeq" id="WP_128227047.1">
    <property type="nucleotide sequence ID" value="NZ_SACR01000001.1"/>
</dbReference>
<organism evidence="6 7">
    <name type="scientific">Rubrivivax rivuli</name>
    <dbReference type="NCBI Taxonomy" id="1862385"/>
    <lineage>
        <taxon>Bacteria</taxon>
        <taxon>Pseudomonadati</taxon>
        <taxon>Pseudomonadota</taxon>
        <taxon>Betaproteobacteria</taxon>
        <taxon>Burkholderiales</taxon>
        <taxon>Sphaerotilaceae</taxon>
        <taxon>Rubrivivax</taxon>
    </lineage>
</organism>
<keyword evidence="2" id="KW-0540">Nuclease</keyword>
<dbReference type="Proteomes" id="UP000285575">
    <property type="component" value="Unassembled WGS sequence"/>
</dbReference>
<accession>A0A437RRV8</accession>
<evidence type="ECO:0000256" key="1">
    <source>
        <dbReference type="ARBA" id="ARBA00022694"/>
    </source>
</evidence>
<dbReference type="InterPro" id="IPR014721">
    <property type="entry name" value="Ribsml_uS5_D2-typ_fold_subgr"/>
</dbReference>
<sequence length="154" mass="16618">MPARLVNKADFERLLGARPWARSAHFAVHHVPSAPTPAAKPARLAATPAVSTELSTAPAPVCPPPVDDLPTGHWLGYVVPKRHARRSVTRNLLKRQVRGAFERHAAGLPGGLWLVRLRQPFAVSAFPSAASDALRQAARQELEGLFAPATPRAR</sequence>
<gene>
    <name evidence="6" type="ORF">EOE66_02215</name>
</gene>
<evidence type="ECO:0000256" key="5">
    <source>
        <dbReference type="ARBA" id="ARBA00022884"/>
    </source>
</evidence>
<dbReference type="OrthoDB" id="398329at2"/>
<evidence type="ECO:0000313" key="6">
    <source>
        <dbReference type="EMBL" id="RVU49411.1"/>
    </source>
</evidence>
<evidence type="ECO:0000256" key="3">
    <source>
        <dbReference type="ARBA" id="ARBA00022759"/>
    </source>
</evidence>
<name>A0A437RRV8_9BURK</name>
<keyword evidence="7" id="KW-1185">Reference proteome</keyword>
<dbReference type="Pfam" id="PF00825">
    <property type="entry name" value="Ribonuclease_P"/>
    <property type="match status" value="1"/>
</dbReference>
<reference evidence="6 7" key="1">
    <citation type="submission" date="2019-01" db="EMBL/GenBank/DDBJ databases">
        <authorList>
            <person name="Chen W.-M."/>
        </authorList>
    </citation>
    <scope>NUCLEOTIDE SEQUENCE [LARGE SCALE GENOMIC DNA]</scope>
    <source>
        <strain evidence="6 7">KYPY4</strain>
    </source>
</reference>
<protein>
    <submittedName>
        <fullName evidence="6">Ribonuclease P protein component</fullName>
    </submittedName>
</protein>
<evidence type="ECO:0000313" key="7">
    <source>
        <dbReference type="Proteomes" id="UP000285575"/>
    </source>
</evidence>
<dbReference type="Gene3D" id="3.30.230.10">
    <property type="match status" value="1"/>
</dbReference>
<keyword evidence="1" id="KW-0819">tRNA processing</keyword>
<dbReference type="SUPFAM" id="SSF54211">
    <property type="entry name" value="Ribosomal protein S5 domain 2-like"/>
    <property type="match status" value="1"/>
</dbReference>
<comment type="caution">
    <text evidence="6">The sequence shown here is derived from an EMBL/GenBank/DDBJ whole genome shotgun (WGS) entry which is preliminary data.</text>
</comment>
<dbReference type="EMBL" id="SACR01000001">
    <property type="protein sequence ID" value="RVU49411.1"/>
    <property type="molecule type" value="Genomic_DNA"/>
</dbReference>
<proteinExistence type="predicted"/>
<keyword evidence="4" id="KW-0378">Hydrolase</keyword>
<dbReference type="GO" id="GO:0004526">
    <property type="term" value="F:ribonuclease P activity"/>
    <property type="evidence" value="ECO:0007669"/>
    <property type="project" value="InterPro"/>
</dbReference>
<dbReference type="GO" id="GO:0008033">
    <property type="term" value="P:tRNA processing"/>
    <property type="evidence" value="ECO:0007669"/>
    <property type="project" value="UniProtKB-KW"/>
</dbReference>
<evidence type="ECO:0000256" key="4">
    <source>
        <dbReference type="ARBA" id="ARBA00022801"/>
    </source>
</evidence>
<dbReference type="AlphaFoldDB" id="A0A437RRV8"/>
<keyword evidence="3" id="KW-0255">Endonuclease</keyword>
<dbReference type="GO" id="GO:0000049">
    <property type="term" value="F:tRNA binding"/>
    <property type="evidence" value="ECO:0007669"/>
    <property type="project" value="InterPro"/>
</dbReference>
<dbReference type="InterPro" id="IPR000100">
    <property type="entry name" value="RNase_P"/>
</dbReference>
<keyword evidence="5" id="KW-0694">RNA-binding</keyword>
<evidence type="ECO:0000256" key="2">
    <source>
        <dbReference type="ARBA" id="ARBA00022722"/>
    </source>
</evidence>
<dbReference type="InterPro" id="IPR020568">
    <property type="entry name" value="Ribosomal_Su5_D2-typ_SF"/>
</dbReference>